<dbReference type="InterPro" id="IPR042241">
    <property type="entry name" value="GCP_C_sf"/>
</dbReference>
<keyword evidence="4" id="KW-0493">Microtubule</keyword>
<dbReference type="PANTHER" id="PTHR19302">
    <property type="entry name" value="GAMMA TUBULIN COMPLEX PROTEIN"/>
    <property type="match status" value="1"/>
</dbReference>
<reference evidence="10 11" key="1">
    <citation type="submission" date="2018-11" db="EMBL/GenBank/DDBJ databases">
        <title>Genome sequence of Saitozyma podzolica DSM 27192.</title>
        <authorList>
            <person name="Aliyu H."/>
            <person name="Gorte O."/>
            <person name="Ochsenreither K."/>
        </authorList>
    </citation>
    <scope>NUCLEOTIDE SEQUENCE [LARGE SCALE GENOMIC DNA]</scope>
    <source>
        <strain evidence="10 11">DSM 27192</strain>
    </source>
</reference>
<keyword evidence="6" id="KW-0175">Coiled coil</keyword>
<accession>A0A427Y8R0</accession>
<feature type="region of interest" description="Disordered" evidence="7">
    <location>
        <begin position="68"/>
        <end position="97"/>
    </location>
</feature>
<dbReference type="InterPro" id="IPR041470">
    <property type="entry name" value="GCP_N"/>
</dbReference>
<evidence type="ECO:0000256" key="6">
    <source>
        <dbReference type="SAM" id="Coils"/>
    </source>
</evidence>
<feature type="domain" description="Gamma tubulin complex component protein N-terminal" evidence="9">
    <location>
        <begin position="222"/>
        <end position="456"/>
    </location>
</feature>
<evidence type="ECO:0000256" key="2">
    <source>
        <dbReference type="ARBA" id="ARBA00010337"/>
    </source>
</evidence>
<evidence type="ECO:0000256" key="7">
    <source>
        <dbReference type="SAM" id="MobiDB-lite"/>
    </source>
</evidence>
<evidence type="ECO:0000256" key="3">
    <source>
        <dbReference type="ARBA" id="ARBA00022490"/>
    </source>
</evidence>
<dbReference type="GO" id="GO:0005874">
    <property type="term" value="C:microtubule"/>
    <property type="evidence" value="ECO:0007669"/>
    <property type="project" value="UniProtKB-KW"/>
</dbReference>
<evidence type="ECO:0000259" key="8">
    <source>
        <dbReference type="Pfam" id="PF04130"/>
    </source>
</evidence>
<proteinExistence type="inferred from homology"/>
<evidence type="ECO:0000256" key="4">
    <source>
        <dbReference type="ARBA" id="ARBA00022701"/>
    </source>
</evidence>
<dbReference type="InterPro" id="IPR040457">
    <property type="entry name" value="GCP_C"/>
</dbReference>
<dbReference type="EMBL" id="RSCD01000017">
    <property type="protein sequence ID" value="RSH87453.1"/>
    <property type="molecule type" value="Genomic_DNA"/>
</dbReference>
<evidence type="ECO:0000256" key="1">
    <source>
        <dbReference type="ARBA" id="ARBA00004245"/>
    </source>
</evidence>
<dbReference type="GO" id="GO:0005816">
    <property type="term" value="C:spindle pole body"/>
    <property type="evidence" value="ECO:0007669"/>
    <property type="project" value="UniProtKB-ARBA"/>
</dbReference>
<dbReference type="OrthoDB" id="775571at2759"/>
<dbReference type="InterPro" id="IPR007259">
    <property type="entry name" value="GCP"/>
</dbReference>
<dbReference type="AlphaFoldDB" id="A0A427Y8R0"/>
<dbReference type="Pfam" id="PF17681">
    <property type="entry name" value="GCP_N_terminal"/>
    <property type="match status" value="1"/>
</dbReference>
<evidence type="ECO:0000259" key="9">
    <source>
        <dbReference type="Pfam" id="PF17681"/>
    </source>
</evidence>
<dbReference type="GO" id="GO:0000922">
    <property type="term" value="C:spindle pole"/>
    <property type="evidence" value="ECO:0007669"/>
    <property type="project" value="InterPro"/>
</dbReference>
<dbReference type="Proteomes" id="UP000279259">
    <property type="component" value="Unassembled WGS sequence"/>
</dbReference>
<keyword evidence="11" id="KW-1185">Reference proteome</keyword>
<dbReference type="Gene3D" id="1.20.120.1900">
    <property type="entry name" value="Gamma-tubulin complex, C-terminal domain"/>
    <property type="match status" value="1"/>
</dbReference>
<evidence type="ECO:0000256" key="5">
    <source>
        <dbReference type="ARBA" id="ARBA00023212"/>
    </source>
</evidence>
<feature type="domain" description="Gamma tubulin complex component C-terminal" evidence="8">
    <location>
        <begin position="635"/>
        <end position="1058"/>
    </location>
</feature>
<dbReference type="GO" id="GO:0031122">
    <property type="term" value="P:cytoplasmic microtubule organization"/>
    <property type="evidence" value="ECO:0007669"/>
    <property type="project" value="TreeGrafter"/>
</dbReference>
<dbReference type="Pfam" id="PF04130">
    <property type="entry name" value="GCP_C_terminal"/>
    <property type="match status" value="1"/>
</dbReference>
<evidence type="ECO:0000313" key="11">
    <source>
        <dbReference type="Proteomes" id="UP000279259"/>
    </source>
</evidence>
<dbReference type="STRING" id="1890683.A0A427Y8R0"/>
<dbReference type="GO" id="GO:0051225">
    <property type="term" value="P:spindle assembly"/>
    <property type="evidence" value="ECO:0007669"/>
    <property type="project" value="TreeGrafter"/>
</dbReference>
<dbReference type="GO" id="GO:0051321">
    <property type="term" value="P:meiotic cell cycle"/>
    <property type="evidence" value="ECO:0007669"/>
    <property type="project" value="TreeGrafter"/>
</dbReference>
<keyword evidence="3" id="KW-0963">Cytoplasm</keyword>
<keyword evidence="5" id="KW-0206">Cytoskeleton</keyword>
<gene>
    <name evidence="10" type="ORF">EHS25_003363</name>
</gene>
<feature type="region of interest" description="Disordered" evidence="7">
    <location>
        <begin position="1082"/>
        <end position="1104"/>
    </location>
</feature>
<comment type="similarity">
    <text evidence="2">Belongs to the TUBGCP family.</text>
</comment>
<comment type="subcellular location">
    <subcellularLocation>
        <location evidence="1">Cytoplasm</location>
        <location evidence="1">Cytoskeleton</location>
    </subcellularLocation>
</comment>
<name>A0A427Y8R0_9TREE</name>
<sequence length="1138" mass="125389">MAAVDPGPGVFRLPPLDLPPPDASSLPTLPGIQPRFVLPLLDEYASGTERLLGSLRGVSGYALLPGMPSKGKGKGKERVLEPGTDGEGFADSDEARRQGEMDLWEQVASDEAGPSRPKVFQPLRSWDVLDPARADAPPTLSEGGTGMFEALIIASEPPLNIPNLRSDPPPPAINTTEILDLMVRATMGTVTTAHLRWEGNAGRFVWDMQGGRPEGLERRTAASTLEGFLSIATGLRRLEIIVDTQSVNALTPTHHALLHALSTYLTFIKQRLSAAIGENEKENSGGYSKWSSALADVRLLLTTLCEVMCWPLEESRFVSFPSRASSLLTHLYSHLVAHHSTASLSSLRGPVVLCLAYLLSRSSSPLLALLHQWVGLGDSDHLDNEADPESQPWSDLGITRRTVRGQPNKWEYDFSPRRMPGFIPRESRRTLFEAGRSLRLLREASEGQHPLCAGGWGIQARWTWGEAQSPSVAVDLSAHSRRVQREIEHWNRSTRDRSRPLSGSVTQARLRPHRKERKRLPLEFLDATQTPEVTENATEMQQEPEDATDPLWALFERPPGSHLASTSSDPLWAPNPLDELHDFISLHSDPDHPLLPPDSPTLPLYINNHLLAPLLTHSALVSTALVSLYLDGLHLLDHLDVLHAYWLAGDVGFSERVSGALFGREEAGAGEALGLGRRARTRARLGLGGGEVGTEGGGEWGIGLGLGLSERARWPPGGAELAYALRTTLLGDDAPMSDSGPVWERIEDRVSFAITPLPEGDADGKRAKWLNPQAIEALDFLYLAYSPSPSISVLLPPSIMSKYQSIHNFLLRLSRVEVVLRSLAMDVLHPSDPFGEPIKLGVDSGLNRPPSRSGPVDHPERGMLSADPSLERLVQRLRFRMSGFVSSLSRYVVDTAIGTHWEVMRQRLEKLKRRTAGKQESRPSTPEGSQRGDSDADWWTAEDADDREEDGDEADDGVEEHNLHQLQSIHSLVLYHHVTLDRICRACLLAPHAGYEVTYKLLMTLFSLILDLGKAVKELERRLVAFEEAGERIREVAREWNEKEAVFLHALERLSLRTSSKTVTTDGADAATEERDLQVLLGGEGRGDEDQEGQQTGIGSSNRRGAGDLQELLLRLRLFNGEGRRAGRYHPHHTDEAV</sequence>
<feature type="region of interest" description="Disordered" evidence="7">
    <location>
        <begin position="491"/>
        <end position="518"/>
    </location>
</feature>
<protein>
    <recommendedName>
        <fullName evidence="12">Spindle pole body component</fullName>
    </recommendedName>
</protein>
<dbReference type="GO" id="GO:0007020">
    <property type="term" value="P:microtubule nucleation"/>
    <property type="evidence" value="ECO:0007669"/>
    <property type="project" value="InterPro"/>
</dbReference>
<dbReference type="GO" id="GO:0000930">
    <property type="term" value="C:gamma-tubulin complex"/>
    <property type="evidence" value="ECO:0007669"/>
    <property type="project" value="TreeGrafter"/>
</dbReference>
<feature type="region of interest" description="Disordered" evidence="7">
    <location>
        <begin position="912"/>
        <end position="938"/>
    </location>
</feature>
<organism evidence="10 11">
    <name type="scientific">Saitozyma podzolica</name>
    <dbReference type="NCBI Taxonomy" id="1890683"/>
    <lineage>
        <taxon>Eukaryota</taxon>
        <taxon>Fungi</taxon>
        <taxon>Dikarya</taxon>
        <taxon>Basidiomycota</taxon>
        <taxon>Agaricomycotina</taxon>
        <taxon>Tremellomycetes</taxon>
        <taxon>Tremellales</taxon>
        <taxon>Trimorphomycetaceae</taxon>
        <taxon>Saitozyma</taxon>
    </lineage>
</organism>
<dbReference type="PANTHER" id="PTHR19302:SF70">
    <property type="entry name" value="GAMMA-TUBULIN COMPLEX COMPONENT 6"/>
    <property type="match status" value="1"/>
</dbReference>
<evidence type="ECO:0000313" key="10">
    <source>
        <dbReference type="EMBL" id="RSH87453.1"/>
    </source>
</evidence>
<evidence type="ECO:0008006" key="12">
    <source>
        <dbReference type="Google" id="ProtNLM"/>
    </source>
</evidence>
<feature type="region of interest" description="Disordered" evidence="7">
    <location>
        <begin position="842"/>
        <end position="864"/>
    </location>
</feature>
<feature type="coiled-coil region" evidence="6">
    <location>
        <begin position="1009"/>
        <end position="1036"/>
    </location>
</feature>
<comment type="caution">
    <text evidence="10">The sequence shown here is derived from an EMBL/GenBank/DDBJ whole genome shotgun (WGS) entry which is preliminary data.</text>
</comment>
<dbReference type="GO" id="GO:0000278">
    <property type="term" value="P:mitotic cell cycle"/>
    <property type="evidence" value="ECO:0007669"/>
    <property type="project" value="TreeGrafter"/>
</dbReference>
<dbReference type="GO" id="GO:0043015">
    <property type="term" value="F:gamma-tubulin binding"/>
    <property type="evidence" value="ECO:0007669"/>
    <property type="project" value="InterPro"/>
</dbReference>
<dbReference type="GO" id="GO:0051011">
    <property type="term" value="F:microtubule minus-end binding"/>
    <property type="evidence" value="ECO:0007669"/>
    <property type="project" value="TreeGrafter"/>
</dbReference>
<feature type="region of interest" description="Disordered" evidence="7">
    <location>
        <begin position="1"/>
        <end position="27"/>
    </location>
</feature>